<dbReference type="EMBL" id="PEZD01000041">
    <property type="protein sequence ID" value="PIS17209.1"/>
    <property type="molecule type" value="Genomic_DNA"/>
</dbReference>
<name>A0A2H0WZ57_9BACT</name>
<reference evidence="2" key="1">
    <citation type="submission" date="2017-09" db="EMBL/GenBank/DDBJ databases">
        <title>Depth-based differentiation of microbial function through sediment-hosted aquifers and enrichment of novel symbionts in the deep terrestrial subsurface.</title>
        <authorList>
            <person name="Probst A.J."/>
            <person name="Ladd B."/>
            <person name="Jarett J.K."/>
            <person name="Geller-Mcgrath D.E."/>
            <person name="Sieber C.M.K."/>
            <person name="Emerson J.B."/>
            <person name="Anantharaman K."/>
            <person name="Thomas B.C."/>
            <person name="Malmstrom R."/>
            <person name="Stieglmeier M."/>
            <person name="Klingl A."/>
            <person name="Woyke T."/>
            <person name="Ryan C.M."/>
            <person name="Banfield J.F."/>
        </authorList>
    </citation>
    <scope>NUCLEOTIDE SEQUENCE [LARGE SCALE GENOMIC DNA]</scope>
</reference>
<gene>
    <name evidence="1" type="ORF">COT59_01890</name>
</gene>
<dbReference type="AlphaFoldDB" id="A0A2H0WZ57"/>
<sequence>MSKSFCFSRSSLYKRAMGAKGAVKFALTKPLGQMGTSLAEVLESAVEKRVTSCPLLTSSSVSIEATNSVPP</sequence>
<proteinExistence type="predicted"/>
<evidence type="ECO:0000313" key="1">
    <source>
        <dbReference type="EMBL" id="PIS17209.1"/>
    </source>
</evidence>
<protein>
    <submittedName>
        <fullName evidence="1">Uncharacterized protein</fullName>
    </submittedName>
</protein>
<evidence type="ECO:0000313" key="2">
    <source>
        <dbReference type="Proteomes" id="UP000229675"/>
    </source>
</evidence>
<dbReference type="Proteomes" id="UP000229675">
    <property type="component" value="Unassembled WGS sequence"/>
</dbReference>
<organism evidence="1 2">
    <name type="scientific">Candidatus Nealsonbacteria bacterium CG09_land_8_20_14_0_10_42_14</name>
    <dbReference type="NCBI Taxonomy" id="1974707"/>
    <lineage>
        <taxon>Bacteria</taxon>
        <taxon>Candidatus Nealsoniibacteriota</taxon>
    </lineage>
</organism>
<comment type="caution">
    <text evidence="1">The sequence shown here is derived from an EMBL/GenBank/DDBJ whole genome shotgun (WGS) entry which is preliminary data.</text>
</comment>
<accession>A0A2H0WZ57</accession>